<gene>
    <name evidence="2" type="ORF">B0T19DRAFT_224039</name>
</gene>
<dbReference type="AlphaFoldDB" id="A0AAE0IFH4"/>
<sequence>MDGLPLHPTWNTLTQTLPLEARHTNESQKKVHWYFASALLTHLTFAHHFSRRTARHLLIFSFGPFLGTFLVDGPVRREVRCFRRNCPACQPSQAAWVPGRRKASNAPVAWVRRFLDPHREATGQLRYRSPPIQRLGGKQPGTSKKDWPSTVGFGRLSPQACRALIGPCAALHPSAVWAPGPSTSPSPAQSQGSPILLAHTGKHSTTSASERAPQRTLSSSRVVGPLSLALALLTPLLQTLPLFIQPTFSLASPPHLFGLTFSSRAPRSRARHFSPTVPLPLQVPLSSRRISSRPISLCPVSNPS</sequence>
<accession>A0AAE0IFH4</accession>
<reference evidence="2" key="2">
    <citation type="submission" date="2023-06" db="EMBL/GenBank/DDBJ databases">
        <authorList>
            <consortium name="Lawrence Berkeley National Laboratory"/>
            <person name="Haridas S."/>
            <person name="Hensen N."/>
            <person name="Bonometti L."/>
            <person name="Westerberg I."/>
            <person name="Brannstrom I.O."/>
            <person name="Guillou S."/>
            <person name="Cros-Aarteil S."/>
            <person name="Calhoun S."/>
            <person name="Kuo A."/>
            <person name="Mondo S."/>
            <person name="Pangilinan J."/>
            <person name="Riley R."/>
            <person name="Labutti K."/>
            <person name="Andreopoulos B."/>
            <person name="Lipzen A."/>
            <person name="Chen C."/>
            <person name="Yanf M."/>
            <person name="Daum C."/>
            <person name="Ng V."/>
            <person name="Clum A."/>
            <person name="Steindorff A."/>
            <person name="Ohm R."/>
            <person name="Martin F."/>
            <person name="Silar P."/>
            <person name="Natvig D."/>
            <person name="Lalanne C."/>
            <person name="Gautier V."/>
            <person name="Ament-Velasquez S.L."/>
            <person name="Kruys A."/>
            <person name="Hutchinson M.I."/>
            <person name="Powell A.J."/>
            <person name="Barry K."/>
            <person name="Miller A.N."/>
            <person name="Grigoriev I.V."/>
            <person name="Debuchy R."/>
            <person name="Gladieux P."/>
            <person name="Thoren M.H."/>
            <person name="Johannesson H."/>
        </authorList>
    </citation>
    <scope>NUCLEOTIDE SEQUENCE</scope>
    <source>
        <strain evidence="2">SMH4131-1</strain>
    </source>
</reference>
<protein>
    <submittedName>
        <fullName evidence="2">Uncharacterized protein</fullName>
    </submittedName>
</protein>
<keyword evidence="3" id="KW-1185">Reference proteome</keyword>
<feature type="region of interest" description="Disordered" evidence="1">
    <location>
        <begin position="130"/>
        <end position="149"/>
    </location>
</feature>
<dbReference type="EMBL" id="JAUEPO010000004">
    <property type="protein sequence ID" value="KAK3324175.1"/>
    <property type="molecule type" value="Genomic_DNA"/>
</dbReference>
<evidence type="ECO:0000256" key="1">
    <source>
        <dbReference type="SAM" id="MobiDB-lite"/>
    </source>
</evidence>
<proteinExistence type="predicted"/>
<evidence type="ECO:0000313" key="2">
    <source>
        <dbReference type="EMBL" id="KAK3324175.1"/>
    </source>
</evidence>
<evidence type="ECO:0000313" key="3">
    <source>
        <dbReference type="Proteomes" id="UP001286456"/>
    </source>
</evidence>
<comment type="caution">
    <text evidence="2">The sequence shown here is derived from an EMBL/GenBank/DDBJ whole genome shotgun (WGS) entry which is preliminary data.</text>
</comment>
<name>A0AAE0IFH4_9PEZI</name>
<dbReference type="Proteomes" id="UP001286456">
    <property type="component" value="Unassembled WGS sequence"/>
</dbReference>
<organism evidence="2 3">
    <name type="scientific">Cercophora scortea</name>
    <dbReference type="NCBI Taxonomy" id="314031"/>
    <lineage>
        <taxon>Eukaryota</taxon>
        <taxon>Fungi</taxon>
        <taxon>Dikarya</taxon>
        <taxon>Ascomycota</taxon>
        <taxon>Pezizomycotina</taxon>
        <taxon>Sordariomycetes</taxon>
        <taxon>Sordariomycetidae</taxon>
        <taxon>Sordariales</taxon>
        <taxon>Lasiosphaeriaceae</taxon>
        <taxon>Cercophora</taxon>
    </lineage>
</organism>
<reference evidence="2" key="1">
    <citation type="journal article" date="2023" name="Mol. Phylogenet. Evol.">
        <title>Genome-scale phylogeny and comparative genomics of the fungal order Sordariales.</title>
        <authorList>
            <person name="Hensen N."/>
            <person name="Bonometti L."/>
            <person name="Westerberg I."/>
            <person name="Brannstrom I.O."/>
            <person name="Guillou S."/>
            <person name="Cros-Aarteil S."/>
            <person name="Calhoun S."/>
            <person name="Haridas S."/>
            <person name="Kuo A."/>
            <person name="Mondo S."/>
            <person name="Pangilinan J."/>
            <person name="Riley R."/>
            <person name="LaButti K."/>
            <person name="Andreopoulos B."/>
            <person name="Lipzen A."/>
            <person name="Chen C."/>
            <person name="Yan M."/>
            <person name="Daum C."/>
            <person name="Ng V."/>
            <person name="Clum A."/>
            <person name="Steindorff A."/>
            <person name="Ohm R.A."/>
            <person name="Martin F."/>
            <person name="Silar P."/>
            <person name="Natvig D.O."/>
            <person name="Lalanne C."/>
            <person name="Gautier V."/>
            <person name="Ament-Velasquez S.L."/>
            <person name="Kruys A."/>
            <person name="Hutchinson M.I."/>
            <person name="Powell A.J."/>
            <person name="Barry K."/>
            <person name="Miller A.N."/>
            <person name="Grigoriev I.V."/>
            <person name="Debuchy R."/>
            <person name="Gladieux P."/>
            <person name="Hiltunen Thoren M."/>
            <person name="Johannesson H."/>
        </authorList>
    </citation>
    <scope>NUCLEOTIDE SEQUENCE</scope>
    <source>
        <strain evidence="2">SMH4131-1</strain>
    </source>
</reference>